<gene>
    <name evidence="1" type="ORF">EHO51_16210</name>
</gene>
<dbReference type="AlphaFoldDB" id="A0A3G8M8B1"/>
<evidence type="ECO:0008006" key="3">
    <source>
        <dbReference type="Google" id="ProtNLM"/>
    </source>
</evidence>
<dbReference type="EMBL" id="CP034086">
    <property type="protein sequence ID" value="AZG78151.1"/>
    <property type="molecule type" value="Genomic_DNA"/>
</dbReference>
<name>A0A3G8M8B1_9HYPH</name>
<dbReference type="Pfam" id="PF10123">
    <property type="entry name" value="Mu-like_Pro"/>
    <property type="match status" value="2"/>
</dbReference>
<reference evidence="1 2" key="1">
    <citation type="submission" date="2018-11" db="EMBL/GenBank/DDBJ databases">
        <title>Genome squencing of methanotrophic bacteria isolated from alkaline groundwater in Korea.</title>
        <authorList>
            <person name="Nguyen L.N."/>
        </authorList>
    </citation>
    <scope>NUCLEOTIDE SEQUENCE [LARGE SCALE GENOMIC DNA]</scope>
    <source>
        <strain evidence="1 2">GW6</strain>
    </source>
</reference>
<dbReference type="PIRSF" id="PIRSF016624">
    <property type="entry name" value="Mu_prophg_I"/>
    <property type="match status" value="1"/>
</dbReference>
<evidence type="ECO:0000313" key="2">
    <source>
        <dbReference type="Proteomes" id="UP000273982"/>
    </source>
</evidence>
<evidence type="ECO:0000313" key="1">
    <source>
        <dbReference type="EMBL" id="AZG78151.1"/>
    </source>
</evidence>
<protein>
    <recommendedName>
        <fullName evidence="3">Mu-like prophage I protein</fullName>
    </recommendedName>
</protein>
<sequence>MQNAPQADFAFHALAAALPVGDAPPEWIAIFPQVGRIDTRDGRTYDVDAAALIARFKADGVAVPIDVNHSTHHAARTGARADAVGWINELRVEGGALQGKVEWLAEGKSLLAAKSYRFISPDFFHTSEGVTTWLRSVALVTAPALGGQKALAAASSQESKMEKLAAALGVTAGANEAALLTALNAGFVPKAVHDEAVSKLSASETKLKDIEDANRKARVDALIEGALKEKKILPAEKDHYAQLCATDSGFESVKALLAAKSPALTKSGLDEKKEPDGDAAALSALTPTQLSAKAKKMVADGEAEDFLSAMIALSDRLSSGAA</sequence>
<dbReference type="RefSeq" id="WP_124739742.1">
    <property type="nucleotide sequence ID" value="NZ_CP034086.1"/>
</dbReference>
<dbReference type="InterPro" id="IPR012106">
    <property type="entry name" value="Phage_Mu_Gp1"/>
</dbReference>
<proteinExistence type="predicted"/>
<accession>A0A3G8M8B1</accession>
<dbReference type="KEGG" id="mros:EHO51_16210"/>
<dbReference type="Proteomes" id="UP000273982">
    <property type="component" value="Chromosome"/>
</dbReference>
<organism evidence="1 2">
    <name type="scientific">Methylocystis rosea</name>
    <dbReference type="NCBI Taxonomy" id="173366"/>
    <lineage>
        <taxon>Bacteria</taxon>
        <taxon>Pseudomonadati</taxon>
        <taxon>Pseudomonadota</taxon>
        <taxon>Alphaproteobacteria</taxon>
        <taxon>Hyphomicrobiales</taxon>
        <taxon>Methylocystaceae</taxon>
        <taxon>Methylocystis</taxon>
    </lineage>
</organism>